<protein>
    <submittedName>
        <fullName evidence="5">ACP phosphodiesterase</fullName>
    </submittedName>
</protein>
<sequence>MNYLAHLDLAHLCQSHLAGNLMADFVRGDPYKQHPKAVADGIKLHRFIDSYVDAMPEVKQCQTVFRQETRRVSGIALDMAWDHFLARHWQLYHQEPLVDFVRLIQPQVQAYQHNLPDAYRLMSERMWQQEWLLQYQEKTTLERALTRMAERRPRLYQLANTPHDIFQHYERLEQSFHVIYPQLQQAAQGFQPPLQPIHNDK</sequence>
<dbReference type="GO" id="GO:0006633">
    <property type="term" value="P:fatty acid biosynthetic process"/>
    <property type="evidence" value="ECO:0007669"/>
    <property type="project" value="UniProtKB-KW"/>
</dbReference>
<keyword evidence="4" id="KW-0276">Fatty acid metabolism</keyword>
<dbReference type="OrthoDB" id="8442777at2"/>
<dbReference type="GO" id="GO:0008770">
    <property type="term" value="F:[acyl-carrier-protein] phosphodiesterase activity"/>
    <property type="evidence" value="ECO:0007669"/>
    <property type="project" value="InterPro"/>
</dbReference>
<evidence type="ECO:0000256" key="1">
    <source>
        <dbReference type="ARBA" id="ARBA00022516"/>
    </source>
</evidence>
<keyword evidence="6" id="KW-1185">Reference proteome</keyword>
<evidence type="ECO:0000313" key="6">
    <source>
        <dbReference type="Proteomes" id="UP000078503"/>
    </source>
</evidence>
<dbReference type="PIRSF" id="PIRSF011489">
    <property type="entry name" value="DUF479"/>
    <property type="match status" value="1"/>
</dbReference>
<dbReference type="InterPro" id="IPR007431">
    <property type="entry name" value="ACP_PD"/>
</dbReference>
<dbReference type="EMBL" id="LVHF01000025">
    <property type="protein sequence ID" value="OAN14268.1"/>
    <property type="molecule type" value="Genomic_DNA"/>
</dbReference>
<gene>
    <name evidence="5" type="ORF">A3K86_11870</name>
</gene>
<dbReference type="Proteomes" id="UP000078503">
    <property type="component" value="Unassembled WGS sequence"/>
</dbReference>
<comment type="caution">
    <text evidence="5">The sequence shown here is derived from an EMBL/GenBank/DDBJ whole genome shotgun (WGS) entry which is preliminary data.</text>
</comment>
<evidence type="ECO:0000313" key="5">
    <source>
        <dbReference type="EMBL" id="OAN14268.1"/>
    </source>
</evidence>
<name>A0A178KAA3_9GAMM</name>
<dbReference type="PANTHER" id="PTHR38764">
    <property type="entry name" value="ACYL CARRIER PROTEIN PHOSPHODIESTERASE"/>
    <property type="match status" value="1"/>
</dbReference>
<accession>A0A178KAA3</accession>
<dbReference type="Pfam" id="PF04336">
    <property type="entry name" value="ACP_PD"/>
    <property type="match status" value="1"/>
</dbReference>
<keyword evidence="4" id="KW-0275">Fatty acid biosynthesis</keyword>
<dbReference type="PANTHER" id="PTHR38764:SF1">
    <property type="entry name" value="ACYL CARRIER PROTEIN PHOSPHODIESTERASE"/>
    <property type="match status" value="1"/>
</dbReference>
<evidence type="ECO:0000256" key="2">
    <source>
        <dbReference type="ARBA" id="ARBA00022801"/>
    </source>
</evidence>
<evidence type="ECO:0000256" key="3">
    <source>
        <dbReference type="ARBA" id="ARBA00023098"/>
    </source>
</evidence>
<evidence type="ECO:0000256" key="4">
    <source>
        <dbReference type="ARBA" id="ARBA00023160"/>
    </source>
</evidence>
<keyword evidence="3" id="KW-0443">Lipid metabolism</keyword>
<reference evidence="5 6" key="1">
    <citation type="submission" date="2016-03" db="EMBL/GenBank/DDBJ databases">
        <title>Photobacterium proteolyticum sp. nov. a protease producing bacterium isolated from ocean sediments of Laizhou Bay.</title>
        <authorList>
            <person name="Li Y."/>
        </authorList>
    </citation>
    <scope>NUCLEOTIDE SEQUENCE [LARGE SCALE GENOMIC DNA]</scope>
    <source>
        <strain evidence="5 6">R-40508</strain>
    </source>
</reference>
<dbReference type="RefSeq" id="WP_068331186.1">
    <property type="nucleotide sequence ID" value="NZ_PYMD01000003.1"/>
</dbReference>
<dbReference type="AlphaFoldDB" id="A0A178KAA3"/>
<keyword evidence="2" id="KW-0378">Hydrolase</keyword>
<proteinExistence type="predicted"/>
<dbReference type="STRING" id="858640.A3K86_11870"/>
<organism evidence="5 6">
    <name type="scientific">Photobacterium jeanii</name>
    <dbReference type="NCBI Taxonomy" id="858640"/>
    <lineage>
        <taxon>Bacteria</taxon>
        <taxon>Pseudomonadati</taxon>
        <taxon>Pseudomonadota</taxon>
        <taxon>Gammaproteobacteria</taxon>
        <taxon>Vibrionales</taxon>
        <taxon>Vibrionaceae</taxon>
        <taxon>Photobacterium</taxon>
    </lineage>
</organism>
<keyword evidence="1" id="KW-0444">Lipid biosynthesis</keyword>